<name>A0A1Z5JLW6_FISSO</name>
<sequence length="327" mass="35628">MVTSRLATNNNHDIPTQDPAFSRRQFITSTAAGLTASVALPSIAAVGTLPEFANDNAILQGITIKVADQSQLDSMIQFLENGFECQVLRRRIRGPIEETWMGFGPEQLSIPDSFQPPVSSLASYGGHASIHIVYDKTITNPLYRVGDSTPPGDNIAYLQLGVPEYRISQMVKSGGTILDAYGYVNVISPSGLPIRGIVGLVPDPIMFVAIRCASVEESRAFYQQLGFVEQEYPYARPSKGMGQFEPPQPAKSVYMAPSANCMGVLLLPTQKRKKQPTINPVVEGLNLVYNPLPDAGEDDVPRLVDPSGVAIGFQSVRQFEEVEKITR</sequence>
<evidence type="ECO:0000313" key="2">
    <source>
        <dbReference type="Proteomes" id="UP000198406"/>
    </source>
</evidence>
<keyword evidence="2" id="KW-1185">Reference proteome</keyword>
<protein>
    <recommendedName>
        <fullName evidence="3">VOC domain-containing protein</fullName>
    </recommendedName>
</protein>
<evidence type="ECO:0000313" key="1">
    <source>
        <dbReference type="EMBL" id="GAX14997.1"/>
    </source>
</evidence>
<dbReference type="AlphaFoldDB" id="A0A1Z5JLW6"/>
<organism evidence="1 2">
    <name type="scientific">Fistulifera solaris</name>
    <name type="common">Oleaginous diatom</name>
    <dbReference type="NCBI Taxonomy" id="1519565"/>
    <lineage>
        <taxon>Eukaryota</taxon>
        <taxon>Sar</taxon>
        <taxon>Stramenopiles</taxon>
        <taxon>Ochrophyta</taxon>
        <taxon>Bacillariophyta</taxon>
        <taxon>Bacillariophyceae</taxon>
        <taxon>Bacillariophycidae</taxon>
        <taxon>Naviculales</taxon>
        <taxon>Naviculaceae</taxon>
        <taxon>Fistulifera</taxon>
    </lineage>
</organism>
<comment type="caution">
    <text evidence="1">The sequence shown here is derived from an EMBL/GenBank/DDBJ whole genome shotgun (WGS) entry which is preliminary data.</text>
</comment>
<evidence type="ECO:0008006" key="3">
    <source>
        <dbReference type="Google" id="ProtNLM"/>
    </source>
</evidence>
<dbReference type="Proteomes" id="UP000198406">
    <property type="component" value="Unassembled WGS sequence"/>
</dbReference>
<proteinExistence type="predicted"/>
<reference evidence="1 2" key="1">
    <citation type="journal article" date="2015" name="Plant Cell">
        <title>Oil accumulation by the oleaginous diatom Fistulifera solaris as revealed by the genome and transcriptome.</title>
        <authorList>
            <person name="Tanaka T."/>
            <person name="Maeda Y."/>
            <person name="Veluchamy A."/>
            <person name="Tanaka M."/>
            <person name="Abida H."/>
            <person name="Marechal E."/>
            <person name="Bowler C."/>
            <person name="Muto M."/>
            <person name="Sunaga Y."/>
            <person name="Tanaka M."/>
            <person name="Yoshino T."/>
            <person name="Taniguchi T."/>
            <person name="Fukuda Y."/>
            <person name="Nemoto M."/>
            <person name="Matsumoto M."/>
            <person name="Wong P.S."/>
            <person name="Aburatani S."/>
            <person name="Fujibuchi W."/>
        </authorList>
    </citation>
    <scope>NUCLEOTIDE SEQUENCE [LARGE SCALE GENOMIC DNA]</scope>
    <source>
        <strain evidence="1 2">JPCC DA0580</strain>
    </source>
</reference>
<dbReference type="OrthoDB" id="16820at2759"/>
<gene>
    <name evidence="1" type="ORF">FisN_12Lh306</name>
</gene>
<dbReference type="EMBL" id="BDSP01000087">
    <property type="protein sequence ID" value="GAX14997.1"/>
    <property type="molecule type" value="Genomic_DNA"/>
</dbReference>
<accession>A0A1Z5JLW6</accession>
<dbReference type="InParanoid" id="A0A1Z5JLW6"/>